<dbReference type="AlphaFoldDB" id="A0A9D1Q8V7"/>
<feature type="domain" description="GLUG" evidence="2">
    <location>
        <begin position="476"/>
        <end position="500"/>
    </location>
</feature>
<dbReference type="Gene3D" id="2.60.40.3630">
    <property type="match status" value="2"/>
</dbReference>
<name>A0A9D1Q8V7_9FIRM</name>
<accession>A0A9D1Q8V7</accession>
<evidence type="ECO:0000313" key="3">
    <source>
        <dbReference type="EMBL" id="HIW08189.1"/>
    </source>
</evidence>
<feature type="domain" description="Ig-like" evidence="1">
    <location>
        <begin position="259"/>
        <end position="332"/>
    </location>
</feature>
<feature type="domain" description="Ig-like" evidence="1">
    <location>
        <begin position="180"/>
        <end position="247"/>
    </location>
</feature>
<reference evidence="3" key="2">
    <citation type="submission" date="2021-04" db="EMBL/GenBank/DDBJ databases">
        <authorList>
            <person name="Gilroy R."/>
        </authorList>
    </citation>
    <scope>NUCLEOTIDE SEQUENCE</scope>
    <source>
        <strain evidence="3">ChiHcolR34-3080</strain>
    </source>
</reference>
<proteinExistence type="predicted"/>
<dbReference type="Gene3D" id="2.160.20.110">
    <property type="match status" value="1"/>
</dbReference>
<dbReference type="Pfam" id="PF07523">
    <property type="entry name" value="Big_3"/>
    <property type="match status" value="2"/>
</dbReference>
<dbReference type="Proteomes" id="UP000823933">
    <property type="component" value="Unassembled WGS sequence"/>
</dbReference>
<evidence type="ECO:0000313" key="4">
    <source>
        <dbReference type="Proteomes" id="UP000823933"/>
    </source>
</evidence>
<evidence type="ECO:0000259" key="2">
    <source>
        <dbReference type="Pfam" id="PF07581"/>
    </source>
</evidence>
<dbReference type="InterPro" id="IPR011493">
    <property type="entry name" value="GLUG"/>
</dbReference>
<dbReference type="EMBL" id="DXHQ01000025">
    <property type="protein sequence ID" value="HIW08189.1"/>
    <property type="molecule type" value="Genomic_DNA"/>
</dbReference>
<evidence type="ECO:0000259" key="1">
    <source>
        <dbReference type="Pfam" id="PF07523"/>
    </source>
</evidence>
<dbReference type="InterPro" id="IPR022038">
    <property type="entry name" value="Ig-like_bact"/>
</dbReference>
<sequence>MLAKKVTALLVSAALVLVLLAGCGKGTDLGGISQLANQLTLNGAEISFSPSSSLSSALEKALEGGGDLNAVTSRLIQQLGYKSVFDFSVSGFDSAQKGQHTVKVCSATGADAEEAAANALSQFAGVLKSLTSGKYTAHISMVETSSGSYVAAIDLTVVEPGGGSDDDDEPVTLTKITATNPAKMVYEVNESFEPAGMVVTAHYSDGSTKKVTDYTYSPTVFTSEDEGKTVVVTIRYGKKETQVSVQVNMITLKEITATAPTKTEYNVGDTFDPNGMEVTACYSDGSTKKIETSACTFNPNEFTSEQAGQNVDVTVSYTEDGAEVNTTVSVTVRDPGYYMNGDTYMVYNADGLQAWAEAVNGGAYSANCTLTSDINLSGITWETVCYGSNAYSGVFDGDNHTISNLNVKKREWNGVDYSYSSPYGLFGNVGTGGTIKDVTVSGSINLTDRDTIGMIAGKNCGQIINCHSEGSVSGKSNVGGIVGYNKGGIIEGCTVSGNITAKSQFSYVGGITGQNNYSSKVIGCSFDNGTVNGSSYVGGIVGSNNNGSQIIACYAKGTIKGNSQVGGVVGNQFASAKDIVIGCYFTGSSTGNEYVGGVAGQNELAQCLKACYWNGSATGGLGVGQGTLSRGEAEKVPDDESWDDAVAAMNNAISSYDYRFDGTMSAPSLSN</sequence>
<feature type="domain" description="GLUG" evidence="2">
    <location>
        <begin position="533"/>
        <end position="559"/>
    </location>
</feature>
<dbReference type="Pfam" id="PF07581">
    <property type="entry name" value="Glug"/>
    <property type="match status" value="2"/>
</dbReference>
<dbReference type="PROSITE" id="PS51257">
    <property type="entry name" value="PROKAR_LIPOPROTEIN"/>
    <property type="match status" value="1"/>
</dbReference>
<organism evidence="3 4">
    <name type="scientific">Candidatus Faecalibacterium intestinigallinarum</name>
    <dbReference type="NCBI Taxonomy" id="2838581"/>
    <lineage>
        <taxon>Bacteria</taxon>
        <taxon>Bacillati</taxon>
        <taxon>Bacillota</taxon>
        <taxon>Clostridia</taxon>
        <taxon>Eubacteriales</taxon>
        <taxon>Oscillospiraceae</taxon>
        <taxon>Faecalibacterium</taxon>
    </lineage>
</organism>
<reference evidence="3" key="1">
    <citation type="journal article" date="2021" name="PeerJ">
        <title>Extensive microbial diversity within the chicken gut microbiome revealed by metagenomics and culture.</title>
        <authorList>
            <person name="Gilroy R."/>
            <person name="Ravi A."/>
            <person name="Getino M."/>
            <person name="Pursley I."/>
            <person name="Horton D.L."/>
            <person name="Alikhan N.F."/>
            <person name="Baker D."/>
            <person name="Gharbi K."/>
            <person name="Hall N."/>
            <person name="Watson M."/>
            <person name="Adriaenssens E.M."/>
            <person name="Foster-Nyarko E."/>
            <person name="Jarju S."/>
            <person name="Secka A."/>
            <person name="Antonio M."/>
            <person name="Oren A."/>
            <person name="Chaudhuri R.R."/>
            <person name="La Ragione R."/>
            <person name="Hildebrand F."/>
            <person name="Pallen M.J."/>
        </authorList>
    </citation>
    <scope>NUCLEOTIDE SEQUENCE</scope>
    <source>
        <strain evidence="3">ChiHcolR34-3080</strain>
    </source>
</reference>
<comment type="caution">
    <text evidence="3">The sequence shown here is derived from an EMBL/GenBank/DDBJ whole genome shotgun (WGS) entry which is preliminary data.</text>
</comment>
<protein>
    <submittedName>
        <fullName evidence="3">Bacterial Ig-like domain-containing protein</fullName>
    </submittedName>
</protein>
<gene>
    <name evidence="3" type="ORF">H9890_02155</name>
</gene>